<keyword evidence="11" id="KW-0460">Magnesium</keyword>
<evidence type="ECO:0000256" key="2">
    <source>
        <dbReference type="ARBA" id="ARBA00004496"/>
    </source>
</evidence>
<protein>
    <recommendedName>
        <fullName evidence="13">tRNA(Ile)-lysidine synthase</fullName>
        <ecNumber evidence="13">6.3.4.19</ecNumber>
    </recommendedName>
    <alternativeName>
        <fullName evidence="13">tRNA(Ile)-2-lysyl-cytidine synthase</fullName>
    </alternativeName>
    <alternativeName>
        <fullName evidence="13">tRNA(Ile)-lysidine synthetase</fullName>
    </alternativeName>
</protein>
<dbReference type="SUPFAM" id="SSF56037">
    <property type="entry name" value="PheT/TilS domain"/>
    <property type="match status" value="1"/>
</dbReference>
<dbReference type="GO" id="GO:0006177">
    <property type="term" value="P:GMP biosynthetic process"/>
    <property type="evidence" value="ECO:0007669"/>
    <property type="project" value="UniProtKB-ARBA"/>
</dbReference>
<dbReference type="FunFam" id="3.40.50.2020:FF:000006">
    <property type="entry name" value="Hypoxanthine phosphoribosyltransferase"/>
    <property type="match status" value="1"/>
</dbReference>
<comment type="subcellular location">
    <subcellularLocation>
        <location evidence="2 13">Cytoplasm</location>
    </subcellularLocation>
</comment>
<keyword evidence="3 13" id="KW-0963">Cytoplasm</keyword>
<evidence type="ECO:0000256" key="6">
    <source>
        <dbReference type="ARBA" id="ARBA00022679"/>
    </source>
</evidence>
<dbReference type="InterPro" id="IPR000836">
    <property type="entry name" value="PRTase_dom"/>
</dbReference>
<evidence type="ECO:0000256" key="10">
    <source>
        <dbReference type="ARBA" id="ARBA00022840"/>
    </source>
</evidence>
<organism evidence="15 16">
    <name type="scientific">Anaerocolumna aminovalerica</name>
    <dbReference type="NCBI Taxonomy" id="1527"/>
    <lineage>
        <taxon>Bacteria</taxon>
        <taxon>Bacillati</taxon>
        <taxon>Bacillota</taxon>
        <taxon>Clostridia</taxon>
        <taxon>Lachnospirales</taxon>
        <taxon>Lachnospiraceae</taxon>
        <taxon>Anaerocolumna</taxon>
    </lineage>
</organism>
<dbReference type="InterPro" id="IPR012094">
    <property type="entry name" value="tRNA_Ile_lys_synt"/>
</dbReference>
<reference evidence="15 16" key="1">
    <citation type="submission" date="2016-10" db="EMBL/GenBank/DDBJ databases">
        <authorList>
            <person name="de Groot N.N."/>
        </authorList>
    </citation>
    <scope>NUCLEOTIDE SEQUENCE [LARGE SCALE GENOMIC DNA]</scope>
    <source>
        <strain evidence="15 16">DSM 1283</strain>
    </source>
</reference>
<keyword evidence="10 13" id="KW-0067">ATP-binding</keyword>
<keyword evidence="7 13" id="KW-0819">tRNA processing</keyword>
<dbReference type="InterPro" id="IPR014729">
    <property type="entry name" value="Rossmann-like_a/b/a_fold"/>
</dbReference>
<evidence type="ECO:0000256" key="7">
    <source>
        <dbReference type="ARBA" id="ARBA00022694"/>
    </source>
</evidence>
<comment type="domain">
    <text evidence="13">The N-terminal region contains the highly conserved SGGXDS motif, predicted to be a P-loop motif involved in ATP binding.</text>
</comment>
<evidence type="ECO:0000256" key="8">
    <source>
        <dbReference type="ARBA" id="ARBA00022723"/>
    </source>
</evidence>
<dbReference type="EC" id="6.3.4.19" evidence="13"/>
<evidence type="ECO:0000313" key="16">
    <source>
        <dbReference type="Proteomes" id="UP000198806"/>
    </source>
</evidence>
<name>A0A1I5IT44_9FIRM</name>
<dbReference type="PANTHER" id="PTHR43033:SF1">
    <property type="entry name" value="TRNA(ILE)-LYSIDINE SYNTHASE-RELATED"/>
    <property type="match status" value="1"/>
</dbReference>
<evidence type="ECO:0000256" key="9">
    <source>
        <dbReference type="ARBA" id="ARBA00022741"/>
    </source>
</evidence>
<dbReference type="GO" id="GO:0032267">
    <property type="term" value="F:tRNA(Ile)-lysidine synthase activity"/>
    <property type="evidence" value="ECO:0007669"/>
    <property type="project" value="UniProtKB-EC"/>
</dbReference>
<dbReference type="Gene3D" id="3.40.50.620">
    <property type="entry name" value="HUPs"/>
    <property type="match status" value="1"/>
</dbReference>
<evidence type="ECO:0000256" key="12">
    <source>
        <dbReference type="ARBA" id="ARBA00048539"/>
    </source>
</evidence>
<keyword evidence="9 13" id="KW-0547">Nucleotide-binding</keyword>
<dbReference type="GO" id="GO:0006400">
    <property type="term" value="P:tRNA modification"/>
    <property type="evidence" value="ECO:0007669"/>
    <property type="project" value="UniProtKB-UniRule"/>
</dbReference>
<keyword evidence="16" id="KW-1185">Reference proteome</keyword>
<dbReference type="Pfam" id="PF00156">
    <property type="entry name" value="Pribosyltran"/>
    <property type="match status" value="1"/>
</dbReference>
<keyword evidence="6 15" id="KW-0808">Transferase</keyword>
<dbReference type="GO" id="GO:0004422">
    <property type="term" value="F:hypoxanthine phosphoribosyltransferase activity"/>
    <property type="evidence" value="ECO:0007669"/>
    <property type="project" value="InterPro"/>
</dbReference>
<dbReference type="AlphaFoldDB" id="A0A1I5IT44"/>
<dbReference type="STRING" id="1527.SAMN04489757_15212"/>
<dbReference type="NCBIfam" id="TIGR01203">
    <property type="entry name" value="HGPRTase"/>
    <property type="match status" value="1"/>
</dbReference>
<evidence type="ECO:0000256" key="5">
    <source>
        <dbReference type="ARBA" id="ARBA00022676"/>
    </source>
</evidence>
<gene>
    <name evidence="13" type="primary">tilS</name>
    <name evidence="15" type="ORF">SAMN04489757_15212</name>
</gene>
<evidence type="ECO:0000256" key="3">
    <source>
        <dbReference type="ARBA" id="ARBA00022490"/>
    </source>
</evidence>
<dbReference type="Pfam" id="PF01171">
    <property type="entry name" value="ATP_bind_3"/>
    <property type="match status" value="1"/>
</dbReference>
<dbReference type="CDD" id="cd06223">
    <property type="entry name" value="PRTases_typeI"/>
    <property type="match status" value="1"/>
</dbReference>
<comment type="function">
    <text evidence="13">Ligates lysine onto the cytidine present at position 34 of the AUA codon-specific tRNA(Ile) that contains the anticodon CAU, in an ATP-dependent manner. Cytidine is converted to lysidine, thus changing the amino acid specificity of the tRNA from methionine to isoleucine.</text>
</comment>
<dbReference type="InterPro" id="IPR012795">
    <property type="entry name" value="tRNA_Ile_lys_synt_N"/>
</dbReference>
<evidence type="ECO:0000259" key="14">
    <source>
        <dbReference type="SMART" id="SM00977"/>
    </source>
</evidence>
<dbReference type="Gene3D" id="3.40.50.2020">
    <property type="match status" value="1"/>
</dbReference>
<dbReference type="SUPFAM" id="SSF82829">
    <property type="entry name" value="MesJ substrate recognition domain-like"/>
    <property type="match status" value="1"/>
</dbReference>
<keyword evidence="4 13" id="KW-0436">Ligase</keyword>
<dbReference type="GO" id="GO:0005737">
    <property type="term" value="C:cytoplasm"/>
    <property type="evidence" value="ECO:0007669"/>
    <property type="project" value="UniProtKB-SubCell"/>
</dbReference>
<dbReference type="GO" id="GO:0052657">
    <property type="term" value="F:guanine phosphoribosyltransferase activity"/>
    <property type="evidence" value="ECO:0007669"/>
    <property type="project" value="UniProtKB-ARBA"/>
</dbReference>
<comment type="catalytic activity">
    <reaction evidence="12 13">
        <text>cytidine(34) in tRNA(Ile2) + L-lysine + ATP = lysidine(34) in tRNA(Ile2) + AMP + diphosphate + H(+)</text>
        <dbReference type="Rhea" id="RHEA:43744"/>
        <dbReference type="Rhea" id="RHEA-COMP:10625"/>
        <dbReference type="Rhea" id="RHEA-COMP:10670"/>
        <dbReference type="ChEBI" id="CHEBI:15378"/>
        <dbReference type="ChEBI" id="CHEBI:30616"/>
        <dbReference type="ChEBI" id="CHEBI:32551"/>
        <dbReference type="ChEBI" id="CHEBI:33019"/>
        <dbReference type="ChEBI" id="CHEBI:82748"/>
        <dbReference type="ChEBI" id="CHEBI:83665"/>
        <dbReference type="ChEBI" id="CHEBI:456215"/>
        <dbReference type="EC" id="6.3.4.19"/>
    </reaction>
</comment>
<dbReference type="NCBIfam" id="TIGR02433">
    <property type="entry name" value="lysidine_TilS_C"/>
    <property type="match status" value="1"/>
</dbReference>
<accession>A0A1I5IT44</accession>
<dbReference type="CDD" id="cd01992">
    <property type="entry name" value="TilS_N"/>
    <property type="match status" value="1"/>
</dbReference>
<feature type="binding site" evidence="13">
    <location>
        <begin position="26"/>
        <end position="31"/>
    </location>
    <ligand>
        <name>ATP</name>
        <dbReference type="ChEBI" id="CHEBI:30616"/>
    </ligand>
</feature>
<dbReference type="InterPro" id="IPR029057">
    <property type="entry name" value="PRTase-like"/>
</dbReference>
<keyword evidence="8" id="KW-0479">Metal-binding</keyword>
<evidence type="ECO:0000256" key="11">
    <source>
        <dbReference type="ARBA" id="ARBA00022842"/>
    </source>
</evidence>
<dbReference type="OrthoDB" id="9807403at2"/>
<dbReference type="InterPro" id="IPR005904">
    <property type="entry name" value="Hxn_phspho_trans"/>
</dbReference>
<dbReference type="GO" id="GO:0046872">
    <property type="term" value="F:metal ion binding"/>
    <property type="evidence" value="ECO:0007669"/>
    <property type="project" value="UniProtKB-KW"/>
</dbReference>
<dbReference type="GO" id="GO:0006188">
    <property type="term" value="P:IMP biosynthetic process"/>
    <property type="evidence" value="ECO:0007669"/>
    <property type="project" value="UniProtKB-ARBA"/>
</dbReference>
<dbReference type="Pfam" id="PF11734">
    <property type="entry name" value="TilS_C"/>
    <property type="match status" value="1"/>
</dbReference>
<evidence type="ECO:0000256" key="4">
    <source>
        <dbReference type="ARBA" id="ARBA00022598"/>
    </source>
</evidence>
<dbReference type="Proteomes" id="UP000198806">
    <property type="component" value="Unassembled WGS sequence"/>
</dbReference>
<dbReference type="SUPFAM" id="SSF52402">
    <property type="entry name" value="Adenine nucleotide alpha hydrolases-like"/>
    <property type="match status" value="1"/>
</dbReference>
<evidence type="ECO:0000313" key="15">
    <source>
        <dbReference type="EMBL" id="SFO63662.1"/>
    </source>
</evidence>
<dbReference type="EMBL" id="FOWD01000052">
    <property type="protein sequence ID" value="SFO63662.1"/>
    <property type="molecule type" value="Genomic_DNA"/>
</dbReference>
<dbReference type="Gene3D" id="1.20.59.20">
    <property type="match status" value="1"/>
</dbReference>
<evidence type="ECO:0000256" key="1">
    <source>
        <dbReference type="ARBA" id="ARBA00001946"/>
    </source>
</evidence>
<dbReference type="PANTHER" id="PTHR43033">
    <property type="entry name" value="TRNA(ILE)-LYSIDINE SYNTHASE-RELATED"/>
    <property type="match status" value="1"/>
</dbReference>
<dbReference type="SMART" id="SM00977">
    <property type="entry name" value="TilS_C"/>
    <property type="match status" value="1"/>
</dbReference>
<dbReference type="InterPro" id="IPR011063">
    <property type="entry name" value="TilS/TtcA_N"/>
</dbReference>
<proteinExistence type="inferred from homology"/>
<dbReference type="GO" id="GO:0006166">
    <property type="term" value="P:purine ribonucleoside salvage"/>
    <property type="evidence" value="ECO:0007669"/>
    <property type="project" value="InterPro"/>
</dbReference>
<dbReference type="InterPro" id="IPR012796">
    <property type="entry name" value="Lysidine-tRNA-synth_C"/>
</dbReference>
<dbReference type="GO" id="GO:0005524">
    <property type="term" value="F:ATP binding"/>
    <property type="evidence" value="ECO:0007669"/>
    <property type="project" value="UniProtKB-UniRule"/>
</dbReference>
<sequence length="664" mass="75281">MLRTIEDYMTEYNMIAKGDRIVLGVSGGADSVCLFHVLLQLATAFELSLFVVHVNHGIRGEEAEKDEMFVKNLCENAKVPFWAVKADIPYMAKKEGLTEEEAGRKVRYEAFNQCLKKNKCNKIAIAHNKNDNAETMLFHLFRGSSIKGLTGINPKRDVIIRPLLCVTRQEIEDYLKENKINFCTDRTNLTEDYSRNKIRHRILAYAQEEINAKAVEHMAHTANQLRLVEKYLEKNVELAYDRIVISGKDNSFQMNVKELQQEDPVIQQGIIQKVFYGLAGRLKDIDAVHIELVLGLLEKEVGKQLHLPYGIQAVKGYEHITMSVNSDIPDCNNEEPGNISKKKETTGFEHILKIPGETYISEINHSIRTRIIKYKKNLIIPKDGYTKWFDYDKINNTVVIRSRNSGDYIQIDSKKGSPQLGSPQGVSPQWGRKKIKSLFIDKKVPREERDSIPLLADGNHIMWVIGDRISEAYKVNEDTKAILEISLNGGNEMDNKVSVLISEEEVAKKISELGKQISKDYEGKEIHLICVLKGGVFITVELAKHLTIPVSMDFMAVSSYGDETISSGRVKIIKDLDESIEGKDVLLVEDIIDSGTTLAYLLELIKGRKPKSIKLCTLLDKPERRVADVNVDYIGFQIPDKFVVGYGLDYAQKFRNLPYIGVIE</sequence>
<comment type="cofactor">
    <cofactor evidence="1">
        <name>Mg(2+)</name>
        <dbReference type="ChEBI" id="CHEBI:18420"/>
    </cofactor>
</comment>
<keyword evidence="5 15" id="KW-0328">Glycosyltransferase</keyword>
<dbReference type="SUPFAM" id="SSF53271">
    <property type="entry name" value="PRTase-like"/>
    <property type="match status" value="1"/>
</dbReference>
<evidence type="ECO:0000256" key="13">
    <source>
        <dbReference type="HAMAP-Rule" id="MF_01161"/>
    </source>
</evidence>
<dbReference type="NCBIfam" id="TIGR02432">
    <property type="entry name" value="lysidine_TilS_N"/>
    <property type="match status" value="1"/>
</dbReference>
<feature type="domain" description="Lysidine-tRNA(Ile) synthetase C-terminal" evidence="14">
    <location>
        <begin position="398"/>
        <end position="485"/>
    </location>
</feature>
<dbReference type="HAMAP" id="MF_01161">
    <property type="entry name" value="tRNA_Ile_lys_synt"/>
    <property type="match status" value="1"/>
</dbReference>
<comment type="similarity">
    <text evidence="13">Belongs to the tRNA(Ile)-lysidine synthase family.</text>
</comment>